<keyword evidence="2" id="KW-1185">Reference proteome</keyword>
<evidence type="ECO:0000313" key="2">
    <source>
        <dbReference type="Proteomes" id="UP001412239"/>
    </source>
</evidence>
<accession>A0A292PWK9</accession>
<dbReference type="Proteomes" id="UP001412239">
    <property type="component" value="Unassembled WGS sequence"/>
</dbReference>
<sequence>MPKHPDPHAGNPDHAALEATKGAVSGAIRWGAFSLIAGAAAYLSSPIFRSLTVQFKVYLWMCPTVVGSMIEADNRLRGYESMVRMRRRAAIEDARERAYVREIEELERRARG</sequence>
<name>A0A292PWK9_9PEZI</name>
<dbReference type="EMBL" id="LN891008">
    <property type="protein sequence ID" value="CUS11939.1"/>
    <property type="molecule type" value="Genomic_DNA"/>
</dbReference>
<dbReference type="PANTHER" id="PTHR39153">
    <property type="entry name" value="AGR244WP"/>
    <property type="match status" value="1"/>
</dbReference>
<protein>
    <recommendedName>
        <fullName evidence="3">Imidazoleglycerol-phosphate dehydratase</fullName>
    </recommendedName>
</protein>
<gene>
    <name evidence="1" type="ORF">GSTUAT00003987001</name>
</gene>
<dbReference type="PANTHER" id="PTHR39153:SF1">
    <property type="entry name" value="AGR244WP"/>
    <property type="match status" value="1"/>
</dbReference>
<dbReference type="InterPro" id="IPR038882">
    <property type="entry name" value="Rcf3"/>
</dbReference>
<proteinExistence type="predicted"/>
<organism evidence="1 2">
    <name type="scientific">Tuber aestivum</name>
    <name type="common">summer truffle</name>
    <dbReference type="NCBI Taxonomy" id="59557"/>
    <lineage>
        <taxon>Eukaryota</taxon>
        <taxon>Fungi</taxon>
        <taxon>Dikarya</taxon>
        <taxon>Ascomycota</taxon>
        <taxon>Pezizomycotina</taxon>
        <taxon>Pezizomycetes</taxon>
        <taxon>Pezizales</taxon>
        <taxon>Tuberaceae</taxon>
        <taxon>Tuber</taxon>
    </lineage>
</organism>
<reference evidence="1" key="1">
    <citation type="submission" date="2015-10" db="EMBL/GenBank/DDBJ databases">
        <authorList>
            <person name="Regsiter A."/>
            <person name="william w."/>
        </authorList>
    </citation>
    <scope>NUCLEOTIDE SEQUENCE</scope>
    <source>
        <strain evidence="1">Montdore</strain>
    </source>
</reference>
<evidence type="ECO:0000313" key="1">
    <source>
        <dbReference type="EMBL" id="CUS11939.1"/>
    </source>
</evidence>
<evidence type="ECO:0008006" key="3">
    <source>
        <dbReference type="Google" id="ProtNLM"/>
    </source>
</evidence>
<dbReference type="AlphaFoldDB" id="A0A292PWK9"/>